<proteinExistence type="predicted"/>
<name>A0A9W9Z509_9CNID</name>
<reference evidence="1" key="1">
    <citation type="submission" date="2023-01" db="EMBL/GenBank/DDBJ databases">
        <title>Genome assembly of the deep-sea coral Lophelia pertusa.</title>
        <authorList>
            <person name="Herrera S."/>
            <person name="Cordes E."/>
        </authorList>
    </citation>
    <scope>NUCLEOTIDE SEQUENCE</scope>
    <source>
        <strain evidence="1">USNM1676648</strain>
        <tissue evidence="1">Polyp</tissue>
    </source>
</reference>
<dbReference type="AlphaFoldDB" id="A0A9W9Z509"/>
<evidence type="ECO:0000313" key="2">
    <source>
        <dbReference type="Proteomes" id="UP001163046"/>
    </source>
</evidence>
<evidence type="ECO:0000313" key="1">
    <source>
        <dbReference type="EMBL" id="KAJ7375346.1"/>
    </source>
</evidence>
<accession>A0A9W9Z509</accession>
<protein>
    <submittedName>
        <fullName evidence="1">Uncharacterized protein</fullName>
    </submittedName>
</protein>
<organism evidence="1 2">
    <name type="scientific">Desmophyllum pertusum</name>
    <dbReference type="NCBI Taxonomy" id="174260"/>
    <lineage>
        <taxon>Eukaryota</taxon>
        <taxon>Metazoa</taxon>
        <taxon>Cnidaria</taxon>
        <taxon>Anthozoa</taxon>
        <taxon>Hexacorallia</taxon>
        <taxon>Scleractinia</taxon>
        <taxon>Caryophylliina</taxon>
        <taxon>Caryophylliidae</taxon>
        <taxon>Desmophyllum</taxon>
    </lineage>
</organism>
<comment type="caution">
    <text evidence="1">The sequence shown here is derived from an EMBL/GenBank/DDBJ whole genome shotgun (WGS) entry which is preliminary data.</text>
</comment>
<sequence length="171" mass="19900">MPHHHREHSYQAMVKLLGNGGKFLWAPKLWCRGLYFALGTFFGAVEQQKIMLTVPQPAWKLHWLSGRRPISKCLMRQLRRTLTRIFLAIDRRGIPQWLSQDCQFPLCLYRWTTEASLNTCRRAPWFQKDKNNSVNYRVEGLSSTVFVSTCGNGDSHVEVFSPSFKDLVTVR</sequence>
<dbReference type="EMBL" id="MU826826">
    <property type="protein sequence ID" value="KAJ7375346.1"/>
    <property type="molecule type" value="Genomic_DNA"/>
</dbReference>
<dbReference type="Proteomes" id="UP001163046">
    <property type="component" value="Unassembled WGS sequence"/>
</dbReference>
<gene>
    <name evidence="1" type="ORF">OS493_002097</name>
</gene>
<keyword evidence="2" id="KW-1185">Reference proteome</keyword>